<accession>A0A7M7IX07</accession>
<dbReference type="InterPro" id="IPR040259">
    <property type="entry name" value="Mesogenin/MesP"/>
</dbReference>
<dbReference type="Pfam" id="PF00010">
    <property type="entry name" value="HLH"/>
    <property type="match status" value="1"/>
</dbReference>
<keyword evidence="11" id="KW-1185">Reference proteome</keyword>
<evidence type="ECO:0000256" key="7">
    <source>
        <dbReference type="ARBA" id="ARBA00023242"/>
    </source>
</evidence>
<dbReference type="PANTHER" id="PTHR20937:SF3">
    <property type="entry name" value="IP14615P"/>
    <property type="match status" value="1"/>
</dbReference>
<evidence type="ECO:0000256" key="2">
    <source>
        <dbReference type="ARBA" id="ARBA00022473"/>
    </source>
</evidence>
<dbReference type="GO" id="GO:0005634">
    <property type="term" value="C:nucleus"/>
    <property type="evidence" value="ECO:0007669"/>
    <property type="project" value="UniProtKB-SubCell"/>
</dbReference>
<evidence type="ECO:0000256" key="3">
    <source>
        <dbReference type="ARBA" id="ARBA00022902"/>
    </source>
</evidence>
<dbReference type="GO" id="GO:0000981">
    <property type="term" value="F:DNA-binding transcription factor activity, RNA polymerase II-specific"/>
    <property type="evidence" value="ECO:0007669"/>
    <property type="project" value="TreeGrafter"/>
</dbReference>
<evidence type="ECO:0000256" key="8">
    <source>
        <dbReference type="SAM" id="MobiDB-lite"/>
    </source>
</evidence>
<dbReference type="SMART" id="SM00353">
    <property type="entry name" value="HLH"/>
    <property type="match status" value="1"/>
</dbReference>
<evidence type="ECO:0000256" key="5">
    <source>
        <dbReference type="ARBA" id="ARBA00023125"/>
    </source>
</evidence>
<dbReference type="InParanoid" id="A0A7M7IX07"/>
<protein>
    <recommendedName>
        <fullName evidence="9">BHLH domain-containing protein</fullName>
    </recommendedName>
</protein>
<organism evidence="10 11">
    <name type="scientific">Varroa destructor</name>
    <name type="common">Honeybee mite</name>
    <dbReference type="NCBI Taxonomy" id="109461"/>
    <lineage>
        <taxon>Eukaryota</taxon>
        <taxon>Metazoa</taxon>
        <taxon>Ecdysozoa</taxon>
        <taxon>Arthropoda</taxon>
        <taxon>Chelicerata</taxon>
        <taxon>Arachnida</taxon>
        <taxon>Acari</taxon>
        <taxon>Parasitiformes</taxon>
        <taxon>Mesostigmata</taxon>
        <taxon>Gamasina</taxon>
        <taxon>Dermanyssoidea</taxon>
        <taxon>Varroidae</taxon>
        <taxon>Varroa</taxon>
    </lineage>
</organism>
<name>A0A7M7IX07_VARDE</name>
<dbReference type="RefSeq" id="XP_022643673.1">
    <property type="nucleotide sequence ID" value="XM_022787938.1"/>
</dbReference>
<evidence type="ECO:0000259" key="9">
    <source>
        <dbReference type="PROSITE" id="PS50888"/>
    </source>
</evidence>
<reference evidence="10" key="1">
    <citation type="submission" date="2021-01" db="UniProtKB">
        <authorList>
            <consortium name="EnsemblMetazoa"/>
        </authorList>
    </citation>
    <scope>IDENTIFICATION</scope>
</reference>
<dbReference type="Proteomes" id="UP000594260">
    <property type="component" value="Unplaced"/>
</dbReference>
<feature type="compositionally biased region" description="Pro residues" evidence="8">
    <location>
        <begin position="192"/>
        <end position="201"/>
    </location>
</feature>
<evidence type="ECO:0000256" key="1">
    <source>
        <dbReference type="ARBA" id="ARBA00004123"/>
    </source>
</evidence>
<evidence type="ECO:0000313" key="11">
    <source>
        <dbReference type="Proteomes" id="UP000594260"/>
    </source>
</evidence>
<feature type="domain" description="BHLH" evidence="9">
    <location>
        <begin position="70"/>
        <end position="123"/>
    </location>
</feature>
<dbReference type="Gene3D" id="4.10.280.10">
    <property type="entry name" value="Helix-loop-helix DNA-binding domain"/>
    <property type="match status" value="1"/>
</dbReference>
<keyword evidence="5" id="KW-0238">DNA-binding</keyword>
<dbReference type="SUPFAM" id="SSF47459">
    <property type="entry name" value="HLH, helix-loop-helix DNA-binding domain"/>
    <property type="match status" value="1"/>
</dbReference>
<keyword evidence="3" id="KW-0524">Neurogenesis</keyword>
<feature type="compositionally biased region" description="Low complexity" evidence="8">
    <location>
        <begin position="161"/>
        <end position="191"/>
    </location>
</feature>
<keyword evidence="4" id="KW-0805">Transcription regulation</keyword>
<sequence>MELDMPITRVLLNSGPSSVRDSKIAKLTVQPAQVLNKLPVQLATSLSKIEPDGSGVATIGKMCDSTKYKLSVARRNERERRRVQHVNRTFDTLRHHVQGYKNANKKMSKVETLRCAVEYIRELQTILGLSQEDKVLCAADDNEPYDQGNISTNFDYQMPITPSSPTQPSQTLSFEYPSGDPFSSPSSNTSSPLPPSPPASTPPAHAEIFSLQTTCSLPASPVLSVDNLSTGTTILADRLRMPPLNASTESVVVKQELFECITPEVPTGISFDFNANSTAPVLLPNAVCNEDHVLYDRSYSQLTAALQTHPGQSLSHLNFNDYQCKNWLIAL</sequence>
<dbReference type="OrthoDB" id="5976910at2759"/>
<dbReference type="InterPro" id="IPR036638">
    <property type="entry name" value="HLH_DNA-bd_sf"/>
</dbReference>
<dbReference type="AlphaFoldDB" id="A0A7M7IX07"/>
<feature type="region of interest" description="Disordered" evidence="8">
    <location>
        <begin position="148"/>
        <end position="204"/>
    </location>
</feature>
<evidence type="ECO:0000256" key="6">
    <source>
        <dbReference type="ARBA" id="ARBA00023163"/>
    </source>
</evidence>
<dbReference type="GO" id="GO:0007399">
    <property type="term" value="P:nervous system development"/>
    <property type="evidence" value="ECO:0007669"/>
    <property type="project" value="UniProtKB-KW"/>
</dbReference>
<dbReference type="PROSITE" id="PS50888">
    <property type="entry name" value="BHLH"/>
    <property type="match status" value="1"/>
</dbReference>
<dbReference type="GO" id="GO:0000978">
    <property type="term" value="F:RNA polymerase II cis-regulatory region sequence-specific DNA binding"/>
    <property type="evidence" value="ECO:0007669"/>
    <property type="project" value="TreeGrafter"/>
</dbReference>
<dbReference type="EnsemblMetazoa" id="XM_022787938">
    <property type="protein sequence ID" value="XP_022643673"/>
    <property type="gene ID" value="LOC111242968"/>
</dbReference>
<comment type="subcellular location">
    <subcellularLocation>
        <location evidence="1">Nucleus</location>
    </subcellularLocation>
</comment>
<keyword evidence="2" id="KW-0217">Developmental protein</keyword>
<proteinExistence type="predicted"/>
<keyword evidence="6" id="KW-0804">Transcription</keyword>
<dbReference type="InterPro" id="IPR011598">
    <property type="entry name" value="bHLH_dom"/>
</dbReference>
<dbReference type="PANTHER" id="PTHR20937">
    <property type="entry name" value="IP14615P"/>
    <property type="match status" value="1"/>
</dbReference>
<dbReference type="GeneID" id="111242968"/>
<keyword evidence="7" id="KW-0539">Nucleus</keyword>
<evidence type="ECO:0000313" key="10">
    <source>
        <dbReference type="EnsemblMetazoa" id="XP_022643673"/>
    </source>
</evidence>
<dbReference type="FunFam" id="4.10.280.10:FF:000029">
    <property type="entry name" value="Achaete-scute family bHLH transcription factor 1"/>
    <property type="match status" value="1"/>
</dbReference>
<dbReference type="GO" id="GO:0046983">
    <property type="term" value="F:protein dimerization activity"/>
    <property type="evidence" value="ECO:0007669"/>
    <property type="project" value="InterPro"/>
</dbReference>
<dbReference type="GO" id="GO:0001707">
    <property type="term" value="P:mesoderm formation"/>
    <property type="evidence" value="ECO:0007669"/>
    <property type="project" value="TreeGrafter"/>
</dbReference>
<evidence type="ECO:0000256" key="4">
    <source>
        <dbReference type="ARBA" id="ARBA00023015"/>
    </source>
</evidence>
<dbReference type="KEGG" id="vde:111242968"/>